<dbReference type="InterPro" id="IPR036379">
    <property type="entry name" value="A-amylase_inhib_sf"/>
</dbReference>
<dbReference type="Gene3D" id="2.60.40.20">
    <property type="entry name" value="Alpha-amylase inhibitor"/>
    <property type="match status" value="1"/>
</dbReference>
<keyword evidence="3" id="KW-1185">Reference proteome</keyword>
<evidence type="ECO:0000313" key="2">
    <source>
        <dbReference type="EMBL" id="MBE1583877.1"/>
    </source>
</evidence>
<evidence type="ECO:0000256" key="1">
    <source>
        <dbReference type="SAM" id="SignalP"/>
    </source>
</evidence>
<protein>
    <submittedName>
        <fullName evidence="2">Uncharacterized protein</fullName>
    </submittedName>
</protein>
<dbReference type="RefSeq" id="WP_192784909.1">
    <property type="nucleotide sequence ID" value="NZ_JADBEK010000001.1"/>
</dbReference>
<organism evidence="2 3">
    <name type="scientific">Nonomuraea angiospora</name>
    <dbReference type="NCBI Taxonomy" id="46172"/>
    <lineage>
        <taxon>Bacteria</taxon>
        <taxon>Bacillati</taxon>
        <taxon>Actinomycetota</taxon>
        <taxon>Actinomycetes</taxon>
        <taxon>Streptosporangiales</taxon>
        <taxon>Streptosporangiaceae</taxon>
        <taxon>Nonomuraea</taxon>
    </lineage>
</organism>
<proteinExistence type="predicted"/>
<feature type="chain" id="PRO_5046226494" evidence="1">
    <location>
        <begin position="33"/>
        <end position="111"/>
    </location>
</feature>
<dbReference type="Proteomes" id="UP000633509">
    <property type="component" value="Unassembled WGS sequence"/>
</dbReference>
<dbReference type="EMBL" id="JADBEK010000001">
    <property type="protein sequence ID" value="MBE1583877.1"/>
    <property type="molecule type" value="Genomic_DNA"/>
</dbReference>
<keyword evidence="1" id="KW-0732">Signal</keyword>
<dbReference type="SUPFAM" id="SSF49498">
    <property type="entry name" value="alpha-Amylase inhibitor tendamistat"/>
    <property type="match status" value="1"/>
</dbReference>
<feature type="signal peptide" evidence="1">
    <location>
        <begin position="1"/>
        <end position="32"/>
    </location>
</feature>
<gene>
    <name evidence="2" type="ORF">H4W80_002135</name>
</gene>
<evidence type="ECO:0000313" key="3">
    <source>
        <dbReference type="Proteomes" id="UP000633509"/>
    </source>
</evidence>
<accession>A0ABR9LTA8</accession>
<sequence length="111" mass="11815">MTAFIRKSLTALTIAGAASVSLLATAPTQANADTQTVTQALGNAPSCVRVWEKKGKVTKTGYARNNCGRALNLKIIWADGGDGPCTRVAHGQYISHKVARWPRRFDGAGRC</sequence>
<comment type="caution">
    <text evidence="2">The sequence shown here is derived from an EMBL/GenBank/DDBJ whole genome shotgun (WGS) entry which is preliminary data.</text>
</comment>
<reference evidence="2 3" key="1">
    <citation type="submission" date="2020-10" db="EMBL/GenBank/DDBJ databases">
        <title>Sequencing the genomes of 1000 actinobacteria strains.</title>
        <authorList>
            <person name="Klenk H.-P."/>
        </authorList>
    </citation>
    <scope>NUCLEOTIDE SEQUENCE [LARGE SCALE GENOMIC DNA]</scope>
    <source>
        <strain evidence="2 3">DSM 43173</strain>
    </source>
</reference>
<name>A0ABR9LTA8_9ACTN</name>